<proteinExistence type="predicted"/>
<sequence>MDNEMTTFAEWVSTTAKGLGYRTDAQLAAAIGVQQSTVTRWRQGNQPQIKHLVELARLFKMKIDPLLALSGHVPADLLSDAAPPGLPMTESVRRIRDAPLTPMQKDALQNYWNHRLDEERSRLNNLIEGIVESERRGRQEVAVWAGRALVLAGHSDRAAHTTQLLGTLFAVEAAPRKRRRRTANSMEPLWEDDDDTSE</sequence>
<protein>
    <recommendedName>
        <fullName evidence="2">HTH cro/C1-type domain-containing protein</fullName>
    </recommendedName>
</protein>
<dbReference type="InterPro" id="IPR010982">
    <property type="entry name" value="Lambda_DNA-bd_dom_sf"/>
</dbReference>
<dbReference type="EMBL" id="LT559118">
    <property type="protein sequence ID" value="SBP00117.1"/>
    <property type="molecule type" value="Genomic_DNA"/>
</dbReference>
<dbReference type="GO" id="GO:0003677">
    <property type="term" value="F:DNA binding"/>
    <property type="evidence" value="ECO:0007669"/>
    <property type="project" value="InterPro"/>
</dbReference>
<feature type="domain" description="HTH cro/C1-type" evidence="2">
    <location>
        <begin position="25"/>
        <end position="66"/>
    </location>
</feature>
<dbReference type="Gene3D" id="1.10.260.40">
    <property type="entry name" value="lambda repressor-like DNA-binding domains"/>
    <property type="match status" value="1"/>
</dbReference>
<gene>
    <name evidence="3" type="ORF">BN4615_P9633</name>
</gene>
<accession>A0A1M4EMP9</accession>
<evidence type="ECO:0000256" key="1">
    <source>
        <dbReference type="SAM" id="MobiDB-lite"/>
    </source>
</evidence>
<dbReference type="RefSeq" id="WP_225268739.1">
    <property type="nucleotide sequence ID" value="NZ_CP084058.1"/>
</dbReference>
<reference evidence="3" key="1">
    <citation type="submission" date="2016-04" db="EMBL/GenBank/DDBJ databases">
        <authorList>
            <person name="Evans L.H."/>
            <person name="Alamgir A."/>
            <person name="Owens N."/>
            <person name="Weber N.D."/>
            <person name="Virtaneva K."/>
            <person name="Barbian K."/>
            <person name="Babar A."/>
            <person name="Rosenke K."/>
        </authorList>
    </citation>
    <scope>NUCLEOTIDE SEQUENCE</scope>
    <source>
        <strain evidence="3">Nono1</strain>
    </source>
</reference>
<dbReference type="PROSITE" id="PS50943">
    <property type="entry name" value="HTH_CROC1"/>
    <property type="match status" value="1"/>
</dbReference>
<organism evidence="3">
    <name type="scientific">Nonomuraea gerenzanensis</name>
    <dbReference type="NCBI Taxonomy" id="93944"/>
    <lineage>
        <taxon>Bacteria</taxon>
        <taxon>Bacillati</taxon>
        <taxon>Actinomycetota</taxon>
        <taxon>Actinomycetes</taxon>
        <taxon>Streptosporangiales</taxon>
        <taxon>Streptosporangiaceae</taxon>
        <taxon>Nonomuraea</taxon>
    </lineage>
</organism>
<dbReference type="InterPro" id="IPR001387">
    <property type="entry name" value="Cro/C1-type_HTH"/>
</dbReference>
<dbReference type="AlphaFoldDB" id="A0A1M4EMP9"/>
<dbReference type="Pfam" id="PF01381">
    <property type="entry name" value="HTH_3"/>
    <property type="match status" value="1"/>
</dbReference>
<evidence type="ECO:0000313" key="3">
    <source>
        <dbReference type="EMBL" id="SBP00117.1"/>
    </source>
</evidence>
<name>A0A1M4EMP9_9ACTN</name>
<feature type="compositionally biased region" description="Acidic residues" evidence="1">
    <location>
        <begin position="189"/>
        <end position="198"/>
    </location>
</feature>
<evidence type="ECO:0000259" key="2">
    <source>
        <dbReference type="PROSITE" id="PS50943"/>
    </source>
</evidence>
<dbReference type="SUPFAM" id="SSF47413">
    <property type="entry name" value="lambda repressor-like DNA-binding domains"/>
    <property type="match status" value="1"/>
</dbReference>
<dbReference type="CDD" id="cd00093">
    <property type="entry name" value="HTH_XRE"/>
    <property type="match status" value="1"/>
</dbReference>
<feature type="region of interest" description="Disordered" evidence="1">
    <location>
        <begin position="176"/>
        <end position="198"/>
    </location>
</feature>